<keyword evidence="1" id="KW-0812">Transmembrane</keyword>
<comment type="caution">
    <text evidence="3">The sequence shown here is derived from an EMBL/GenBank/DDBJ whole genome shotgun (WGS) entry which is preliminary data.</text>
</comment>
<reference evidence="3 4" key="1">
    <citation type="submission" date="2019-05" db="EMBL/GenBank/DDBJ databases">
        <title>Mumia sp. nov., isolated from the intestinal contents of plateau pika (Ochotona curzoniae) in the Qinghai-Tibet plateau of China.</title>
        <authorList>
            <person name="Tian Z."/>
        </authorList>
    </citation>
    <scope>NUCLEOTIDE SEQUENCE [LARGE SCALE GENOMIC DNA]</scope>
    <source>
        <strain evidence="4">527</strain>
        <strain evidence="3">Z527</strain>
    </source>
</reference>
<organism evidence="3 4">
    <name type="scientific">Mumia zhuanghuii</name>
    <dbReference type="NCBI Taxonomy" id="2585211"/>
    <lineage>
        <taxon>Bacteria</taxon>
        <taxon>Bacillati</taxon>
        <taxon>Actinomycetota</taxon>
        <taxon>Actinomycetes</taxon>
        <taxon>Propionibacteriales</taxon>
        <taxon>Nocardioidaceae</taxon>
        <taxon>Mumia</taxon>
    </lineage>
</organism>
<accession>A0A5C4ME41</accession>
<evidence type="ECO:0000313" key="4">
    <source>
        <dbReference type="Proteomes" id="UP000306740"/>
    </source>
</evidence>
<evidence type="ECO:0000313" key="2">
    <source>
        <dbReference type="EMBL" id="TNC34371.1"/>
    </source>
</evidence>
<dbReference type="RefSeq" id="WP_139106921.1">
    <property type="nucleotide sequence ID" value="NZ_VDFR01000142.1"/>
</dbReference>
<proteinExistence type="predicted"/>
<evidence type="ECO:0000256" key="1">
    <source>
        <dbReference type="SAM" id="Phobius"/>
    </source>
</evidence>
<keyword evidence="1" id="KW-1133">Transmembrane helix</keyword>
<protein>
    <submittedName>
        <fullName evidence="3">Uncharacterized protein</fullName>
    </submittedName>
</protein>
<feature type="transmembrane region" description="Helical" evidence="1">
    <location>
        <begin position="36"/>
        <end position="59"/>
    </location>
</feature>
<dbReference type="Proteomes" id="UP000306740">
    <property type="component" value="Unassembled WGS sequence"/>
</dbReference>
<feature type="transmembrane region" description="Helical" evidence="1">
    <location>
        <begin position="7"/>
        <end position="30"/>
    </location>
</feature>
<evidence type="ECO:0000313" key="3">
    <source>
        <dbReference type="EMBL" id="TNC35968.1"/>
    </source>
</evidence>
<keyword evidence="1" id="KW-0472">Membrane</keyword>
<dbReference type="EMBL" id="VDFR01000158">
    <property type="protein sequence ID" value="TNC34371.1"/>
    <property type="molecule type" value="Genomic_DNA"/>
</dbReference>
<dbReference type="EMBL" id="VDFR01000142">
    <property type="protein sequence ID" value="TNC35968.1"/>
    <property type="molecule type" value="Genomic_DNA"/>
</dbReference>
<gene>
    <name evidence="3" type="ORF">FHE65_26625</name>
    <name evidence="2" type="ORF">FHE65_27955</name>
</gene>
<name>A0A5C4ME41_9ACTN</name>
<sequence>MKRHPLDALTVVSLAFVLVAGAVWGMWYAGWEPVSFAVAGPLLLVLLGVAGLVITFLAARHASRSGRDSATTETTEVDDLTETLTVTVTDEPTLTLEDLTRPSDEGDDKR</sequence>
<dbReference type="AlphaFoldDB" id="A0A5C4ME41"/>